<dbReference type="GO" id="GO:0005524">
    <property type="term" value="F:ATP binding"/>
    <property type="evidence" value="ECO:0007669"/>
    <property type="project" value="InterPro"/>
</dbReference>
<sequence>MTGPPPALEFWQDTSNLTTCTRATRKASQGEKPAACCLTDLLYNHSVKFAFPTSPSGLSTATPFHLLVHPCHQYNKYKTYLINSKIPDGTSTTVYRCGPMIDLCVGPHIPNTGQIKAFSVLKNSASYFLGDSANDSLQ</sequence>
<protein>
    <submittedName>
        <fullName evidence="3">Threonyl-tRNA synthetase</fullName>
    </submittedName>
</protein>
<comment type="caution">
    <text evidence="3">The sequence shown here is derived from an EMBL/GenBank/DDBJ whole genome shotgun (WGS) entry which is preliminary data.</text>
</comment>
<evidence type="ECO:0000256" key="1">
    <source>
        <dbReference type="ARBA" id="ARBA00022917"/>
    </source>
</evidence>
<dbReference type="OrthoDB" id="5423599at2759"/>
<dbReference type="Proteomes" id="UP000324748">
    <property type="component" value="Unassembled WGS sequence"/>
</dbReference>
<dbReference type="AlphaFoldDB" id="A0A5B0R2L3"/>
<dbReference type="Gene3D" id="3.30.980.10">
    <property type="entry name" value="Threonyl-trna Synthetase, Chain A, domain 2"/>
    <property type="match status" value="1"/>
</dbReference>
<dbReference type="Gene3D" id="3.30.54.20">
    <property type="match status" value="1"/>
</dbReference>
<dbReference type="GO" id="GO:0005739">
    <property type="term" value="C:mitochondrion"/>
    <property type="evidence" value="ECO:0007669"/>
    <property type="project" value="TreeGrafter"/>
</dbReference>
<organism evidence="3 4">
    <name type="scientific">Puccinia graminis f. sp. tritici</name>
    <dbReference type="NCBI Taxonomy" id="56615"/>
    <lineage>
        <taxon>Eukaryota</taxon>
        <taxon>Fungi</taxon>
        <taxon>Dikarya</taxon>
        <taxon>Basidiomycota</taxon>
        <taxon>Pucciniomycotina</taxon>
        <taxon>Pucciniomycetes</taxon>
        <taxon>Pucciniales</taxon>
        <taxon>Pucciniaceae</taxon>
        <taxon>Puccinia</taxon>
    </lineage>
</organism>
<proteinExistence type="predicted"/>
<dbReference type="Pfam" id="PF07973">
    <property type="entry name" value="tRNA_SAD"/>
    <property type="match status" value="1"/>
</dbReference>
<evidence type="ECO:0000259" key="2">
    <source>
        <dbReference type="SMART" id="SM00863"/>
    </source>
</evidence>
<keyword evidence="4" id="KW-1185">Reference proteome</keyword>
<dbReference type="InterPro" id="IPR018163">
    <property type="entry name" value="Thr/Ala-tRNA-synth_IIc_edit"/>
</dbReference>
<keyword evidence="1" id="KW-0648">Protein biosynthesis</keyword>
<accession>A0A5B0R2L3</accession>
<dbReference type="SMART" id="SM00863">
    <property type="entry name" value="tRNA_SAD"/>
    <property type="match status" value="1"/>
</dbReference>
<feature type="domain" description="Threonyl/alanyl tRNA synthetase SAD" evidence="2">
    <location>
        <begin position="92"/>
        <end position="138"/>
    </location>
</feature>
<dbReference type="GO" id="GO:0006435">
    <property type="term" value="P:threonyl-tRNA aminoacylation"/>
    <property type="evidence" value="ECO:0007669"/>
    <property type="project" value="TreeGrafter"/>
</dbReference>
<keyword evidence="3" id="KW-0436">Ligase</keyword>
<gene>
    <name evidence="3" type="primary">THS1_3</name>
    <name evidence="3" type="ORF">PGT21_030212</name>
</gene>
<dbReference type="EMBL" id="VSWC01000001">
    <property type="protein sequence ID" value="KAA1119619.1"/>
    <property type="molecule type" value="Genomic_DNA"/>
</dbReference>
<name>A0A5B0R2L3_PUCGR</name>
<evidence type="ECO:0000313" key="4">
    <source>
        <dbReference type="Proteomes" id="UP000324748"/>
    </source>
</evidence>
<dbReference type="InterPro" id="IPR012947">
    <property type="entry name" value="tRNA_SAD"/>
</dbReference>
<reference evidence="3 4" key="1">
    <citation type="submission" date="2019-05" db="EMBL/GenBank/DDBJ databases">
        <title>Emergence of the Ug99 lineage of the wheat stem rust pathogen through somatic hybridization.</title>
        <authorList>
            <person name="Li F."/>
            <person name="Upadhyaya N.M."/>
            <person name="Sperschneider J."/>
            <person name="Matny O."/>
            <person name="Nguyen-Phuc H."/>
            <person name="Mago R."/>
            <person name="Raley C."/>
            <person name="Miller M.E."/>
            <person name="Silverstein K.A.T."/>
            <person name="Henningsen E."/>
            <person name="Hirsch C.D."/>
            <person name="Visser B."/>
            <person name="Pretorius Z.A."/>
            <person name="Steffenson B.J."/>
            <person name="Schwessinger B."/>
            <person name="Dodds P.N."/>
            <person name="Figueroa M."/>
        </authorList>
    </citation>
    <scope>NUCLEOTIDE SEQUENCE [LARGE SCALE GENOMIC DNA]</scope>
    <source>
        <strain evidence="3">21-0</strain>
    </source>
</reference>
<dbReference type="SUPFAM" id="SSF55186">
    <property type="entry name" value="ThrRS/AlaRS common domain"/>
    <property type="match status" value="1"/>
</dbReference>
<dbReference type="PANTHER" id="PTHR11451">
    <property type="entry name" value="THREONINE-TRNA LIGASE"/>
    <property type="match status" value="1"/>
</dbReference>
<dbReference type="PANTHER" id="PTHR11451:SF46">
    <property type="entry name" value="THREONINE--TRNA LIGASE"/>
    <property type="match status" value="1"/>
</dbReference>
<keyword evidence="3" id="KW-0030">Aminoacyl-tRNA synthetase</keyword>
<dbReference type="GO" id="GO:0004829">
    <property type="term" value="F:threonine-tRNA ligase activity"/>
    <property type="evidence" value="ECO:0007669"/>
    <property type="project" value="TreeGrafter"/>
</dbReference>
<evidence type="ECO:0000313" key="3">
    <source>
        <dbReference type="EMBL" id="KAA1119619.1"/>
    </source>
</evidence>